<reference evidence="2" key="2">
    <citation type="journal article" date="2023" name="Plants (Basel)">
        <title>Annotation of the Turnera subulata (Passifloraceae) Draft Genome Reveals the S-Locus Evolved after the Divergence of Turneroideae from Passifloroideae in a Stepwise Manner.</title>
        <authorList>
            <person name="Henning P.M."/>
            <person name="Roalson E.H."/>
            <person name="Mir W."/>
            <person name="McCubbin A.G."/>
            <person name="Shore J.S."/>
        </authorList>
    </citation>
    <scope>NUCLEOTIDE SEQUENCE</scope>
    <source>
        <strain evidence="2">F60SS</strain>
    </source>
</reference>
<keyword evidence="1" id="KW-0812">Transmembrane</keyword>
<feature type="transmembrane region" description="Helical" evidence="1">
    <location>
        <begin position="29"/>
        <end position="49"/>
    </location>
</feature>
<evidence type="ECO:0000313" key="2">
    <source>
        <dbReference type="EMBL" id="KAJ4824497.1"/>
    </source>
</evidence>
<comment type="caution">
    <text evidence="2">The sequence shown here is derived from an EMBL/GenBank/DDBJ whole genome shotgun (WGS) entry which is preliminary data.</text>
</comment>
<keyword evidence="1" id="KW-0472">Membrane</keyword>
<gene>
    <name evidence="2" type="ORF">Tsubulata_019392</name>
</gene>
<dbReference type="EMBL" id="JAKUCV010007172">
    <property type="protein sequence ID" value="KAJ4824497.1"/>
    <property type="molecule type" value="Genomic_DNA"/>
</dbReference>
<accession>A0A9Q0F5Z6</accession>
<dbReference type="Proteomes" id="UP001141552">
    <property type="component" value="Unassembled WGS sequence"/>
</dbReference>
<keyword evidence="1" id="KW-1133">Transmembrane helix</keyword>
<protein>
    <submittedName>
        <fullName evidence="2">Uncharacterized protein</fullName>
    </submittedName>
</protein>
<proteinExistence type="predicted"/>
<organism evidence="2 3">
    <name type="scientific">Turnera subulata</name>
    <dbReference type="NCBI Taxonomy" id="218843"/>
    <lineage>
        <taxon>Eukaryota</taxon>
        <taxon>Viridiplantae</taxon>
        <taxon>Streptophyta</taxon>
        <taxon>Embryophyta</taxon>
        <taxon>Tracheophyta</taxon>
        <taxon>Spermatophyta</taxon>
        <taxon>Magnoliopsida</taxon>
        <taxon>eudicotyledons</taxon>
        <taxon>Gunneridae</taxon>
        <taxon>Pentapetalae</taxon>
        <taxon>rosids</taxon>
        <taxon>fabids</taxon>
        <taxon>Malpighiales</taxon>
        <taxon>Passifloraceae</taxon>
        <taxon>Turnera</taxon>
    </lineage>
</organism>
<evidence type="ECO:0000256" key="1">
    <source>
        <dbReference type="SAM" id="Phobius"/>
    </source>
</evidence>
<evidence type="ECO:0000313" key="3">
    <source>
        <dbReference type="Proteomes" id="UP001141552"/>
    </source>
</evidence>
<keyword evidence="3" id="KW-1185">Reference proteome</keyword>
<dbReference type="AlphaFoldDB" id="A0A9Q0F5Z6"/>
<reference evidence="2" key="1">
    <citation type="submission" date="2022-02" db="EMBL/GenBank/DDBJ databases">
        <authorList>
            <person name="Henning P.M."/>
            <person name="McCubbin A.G."/>
            <person name="Shore J.S."/>
        </authorList>
    </citation>
    <scope>NUCLEOTIDE SEQUENCE</scope>
    <source>
        <strain evidence="2">F60SS</strain>
        <tissue evidence="2">Leaves</tissue>
    </source>
</reference>
<name>A0A9Q0F5Z6_9ROSI</name>
<sequence length="85" mass="9613">MANPPSSNTRNVLRSLNEYRRAIMTPGKIALVIGLICFPTIASIGNFLVELRKEKALNSLLQEALELEMKERQRSLRMLDSSPKE</sequence>